<dbReference type="Proteomes" id="UP000325434">
    <property type="component" value="Unassembled WGS sequence"/>
</dbReference>
<keyword evidence="1" id="KW-1133">Transmembrane helix</keyword>
<protein>
    <submittedName>
        <fullName evidence="2">Uncharacterized protein</fullName>
    </submittedName>
</protein>
<feature type="transmembrane region" description="Helical" evidence="1">
    <location>
        <begin position="48"/>
        <end position="69"/>
    </location>
</feature>
<organism evidence="2">
    <name type="scientific">Aspergillus flavus</name>
    <dbReference type="NCBI Taxonomy" id="5059"/>
    <lineage>
        <taxon>Eukaryota</taxon>
        <taxon>Fungi</taxon>
        <taxon>Dikarya</taxon>
        <taxon>Ascomycota</taxon>
        <taxon>Pezizomycotina</taxon>
        <taxon>Eurotiomycetes</taxon>
        <taxon>Eurotiomycetidae</taxon>
        <taxon>Eurotiales</taxon>
        <taxon>Aspergillaceae</taxon>
        <taxon>Aspergillus</taxon>
        <taxon>Aspergillus subgen. Circumdati</taxon>
    </lineage>
</organism>
<evidence type="ECO:0000256" key="1">
    <source>
        <dbReference type="SAM" id="Phobius"/>
    </source>
</evidence>
<feature type="transmembrane region" description="Helical" evidence="1">
    <location>
        <begin position="26"/>
        <end position="42"/>
    </location>
</feature>
<proteinExistence type="predicted"/>
<name>A0A5N6GW62_ASPFL</name>
<dbReference type="AlphaFoldDB" id="A0A5N6GW62"/>
<reference evidence="2" key="1">
    <citation type="submission" date="2019-04" db="EMBL/GenBank/DDBJ databases">
        <title>Friends and foes A comparative genomics study of 23 Aspergillus species from section Flavi.</title>
        <authorList>
            <consortium name="DOE Joint Genome Institute"/>
            <person name="Kjaerbolling I."/>
            <person name="Vesth T."/>
            <person name="Frisvad J.C."/>
            <person name="Nybo J.L."/>
            <person name="Theobald S."/>
            <person name="Kildgaard S."/>
            <person name="Isbrandt T."/>
            <person name="Kuo A."/>
            <person name="Sato A."/>
            <person name="Lyhne E.K."/>
            <person name="Kogle M.E."/>
            <person name="Wiebenga A."/>
            <person name="Kun R.S."/>
            <person name="Lubbers R.J."/>
            <person name="Makela M.R."/>
            <person name="Barry K."/>
            <person name="Chovatia M."/>
            <person name="Clum A."/>
            <person name="Daum C."/>
            <person name="Haridas S."/>
            <person name="He G."/>
            <person name="LaButti K."/>
            <person name="Lipzen A."/>
            <person name="Mondo S."/>
            <person name="Riley R."/>
            <person name="Salamov A."/>
            <person name="Simmons B.A."/>
            <person name="Magnuson J.K."/>
            <person name="Henrissat B."/>
            <person name="Mortensen U.H."/>
            <person name="Larsen T.O."/>
            <person name="Devries R.P."/>
            <person name="Grigoriev I.V."/>
            <person name="Machida M."/>
            <person name="Baker S.E."/>
            <person name="Andersen M.R."/>
        </authorList>
    </citation>
    <scope>NUCLEOTIDE SEQUENCE [LARGE SCALE GENOMIC DNA]</scope>
    <source>
        <strain evidence="2">CBS 121.62</strain>
    </source>
</reference>
<keyword evidence="1" id="KW-0472">Membrane</keyword>
<keyword evidence="1" id="KW-0812">Transmembrane</keyword>
<gene>
    <name evidence="2" type="ORF">BDV35DRAFT_380785</name>
</gene>
<sequence length="152" mass="17530">MADSIFDHVSNGNTPQYPAGKARIENIGNIYFSFIVMAIHWWIDPMGVLWLCTSIEECKLLIGVTVLIFRWNHAGRRLIVEVDVVMDSQNNFETLPNVDRAFVHIDYESTHRPEHAKKIYNNLAAERTDPVYQGHCMRQTLNSSQEATVLRR</sequence>
<accession>A0A5N6GW62</accession>
<evidence type="ECO:0000313" key="2">
    <source>
        <dbReference type="EMBL" id="KAB8246205.1"/>
    </source>
</evidence>
<dbReference type="EMBL" id="ML734602">
    <property type="protein sequence ID" value="KAB8246205.1"/>
    <property type="molecule type" value="Genomic_DNA"/>
</dbReference>